<gene>
    <name evidence="2" type="ORF">Tci_899882</name>
</gene>
<feature type="compositionally biased region" description="Polar residues" evidence="1">
    <location>
        <begin position="42"/>
        <end position="90"/>
    </location>
</feature>
<accession>A0A699V1E7</accession>
<dbReference type="AlphaFoldDB" id="A0A699V1E7"/>
<feature type="region of interest" description="Disordered" evidence="1">
    <location>
        <begin position="30"/>
        <end position="90"/>
    </location>
</feature>
<organism evidence="2">
    <name type="scientific">Tanacetum cinerariifolium</name>
    <name type="common">Dalmatian daisy</name>
    <name type="synonym">Chrysanthemum cinerariifolium</name>
    <dbReference type="NCBI Taxonomy" id="118510"/>
    <lineage>
        <taxon>Eukaryota</taxon>
        <taxon>Viridiplantae</taxon>
        <taxon>Streptophyta</taxon>
        <taxon>Embryophyta</taxon>
        <taxon>Tracheophyta</taxon>
        <taxon>Spermatophyta</taxon>
        <taxon>Magnoliopsida</taxon>
        <taxon>eudicotyledons</taxon>
        <taxon>Gunneridae</taxon>
        <taxon>Pentapetalae</taxon>
        <taxon>asterids</taxon>
        <taxon>campanulids</taxon>
        <taxon>Asterales</taxon>
        <taxon>Asteraceae</taxon>
        <taxon>Asteroideae</taxon>
        <taxon>Anthemideae</taxon>
        <taxon>Anthemidinae</taxon>
        <taxon>Tanacetum</taxon>
    </lineage>
</organism>
<name>A0A699V1E7_TANCI</name>
<feature type="non-terminal residue" evidence="2">
    <location>
        <position position="1"/>
    </location>
</feature>
<proteinExistence type="predicted"/>
<sequence>KPNVARKGPTWLFDLDYLTDSMNYQPITTENKANKIAGPKEANNSTGAARASSTNHVNTASTPVNAASTPGNAASTPANADSTPANQDDS</sequence>
<evidence type="ECO:0000256" key="1">
    <source>
        <dbReference type="SAM" id="MobiDB-lite"/>
    </source>
</evidence>
<protein>
    <submittedName>
        <fullName evidence="2">Uncharacterized protein</fullName>
    </submittedName>
</protein>
<evidence type="ECO:0000313" key="2">
    <source>
        <dbReference type="EMBL" id="GFD27913.1"/>
    </source>
</evidence>
<dbReference type="EMBL" id="BKCJ011380833">
    <property type="protein sequence ID" value="GFD27913.1"/>
    <property type="molecule type" value="Genomic_DNA"/>
</dbReference>
<reference evidence="2" key="1">
    <citation type="journal article" date="2019" name="Sci. Rep.">
        <title>Draft genome of Tanacetum cinerariifolium, the natural source of mosquito coil.</title>
        <authorList>
            <person name="Yamashiro T."/>
            <person name="Shiraishi A."/>
            <person name="Satake H."/>
            <person name="Nakayama K."/>
        </authorList>
    </citation>
    <scope>NUCLEOTIDE SEQUENCE</scope>
</reference>
<comment type="caution">
    <text evidence="2">The sequence shown here is derived from an EMBL/GenBank/DDBJ whole genome shotgun (WGS) entry which is preliminary data.</text>
</comment>